<dbReference type="EnsemblProtists" id="EKX34496">
    <property type="protein sequence ID" value="EKX34496"/>
    <property type="gene ID" value="GUITHDRAFT_155719"/>
</dbReference>
<accession>L1IDZ7</accession>
<evidence type="ECO:0000313" key="3">
    <source>
        <dbReference type="EnsemblProtists" id="EKX34496"/>
    </source>
</evidence>
<dbReference type="GeneID" id="17291253"/>
<reference evidence="4" key="2">
    <citation type="submission" date="2012-11" db="EMBL/GenBank/DDBJ databases">
        <authorList>
            <person name="Kuo A."/>
            <person name="Curtis B.A."/>
            <person name="Tanifuji G."/>
            <person name="Burki F."/>
            <person name="Gruber A."/>
            <person name="Irimia M."/>
            <person name="Maruyama S."/>
            <person name="Arias M.C."/>
            <person name="Ball S.G."/>
            <person name="Gile G.H."/>
            <person name="Hirakawa Y."/>
            <person name="Hopkins J.F."/>
            <person name="Rensing S.A."/>
            <person name="Schmutz J."/>
            <person name="Symeonidi A."/>
            <person name="Elias M."/>
            <person name="Eveleigh R.J."/>
            <person name="Herman E.K."/>
            <person name="Klute M.J."/>
            <person name="Nakayama T."/>
            <person name="Obornik M."/>
            <person name="Reyes-Prieto A."/>
            <person name="Armbrust E.V."/>
            <person name="Aves S.J."/>
            <person name="Beiko R.G."/>
            <person name="Coutinho P."/>
            <person name="Dacks J.B."/>
            <person name="Durnford D.G."/>
            <person name="Fast N.M."/>
            <person name="Green B.R."/>
            <person name="Grisdale C."/>
            <person name="Hempe F."/>
            <person name="Henrissat B."/>
            <person name="Hoppner M.P."/>
            <person name="Ishida K.-I."/>
            <person name="Kim E."/>
            <person name="Koreny L."/>
            <person name="Kroth P.G."/>
            <person name="Liu Y."/>
            <person name="Malik S.-B."/>
            <person name="Maier U.G."/>
            <person name="McRose D."/>
            <person name="Mock T."/>
            <person name="Neilson J.A."/>
            <person name="Onodera N.T."/>
            <person name="Poole A.M."/>
            <person name="Pritham E.J."/>
            <person name="Richards T.A."/>
            <person name="Rocap G."/>
            <person name="Roy S.W."/>
            <person name="Sarai C."/>
            <person name="Schaack S."/>
            <person name="Shirato S."/>
            <person name="Slamovits C.H."/>
            <person name="Spencer D.F."/>
            <person name="Suzuki S."/>
            <person name="Worden A.Z."/>
            <person name="Zauner S."/>
            <person name="Barry K."/>
            <person name="Bell C."/>
            <person name="Bharti A.K."/>
            <person name="Crow J.A."/>
            <person name="Grimwood J."/>
            <person name="Kramer R."/>
            <person name="Lindquist E."/>
            <person name="Lucas S."/>
            <person name="Salamov A."/>
            <person name="McFadden G.I."/>
            <person name="Lane C.E."/>
            <person name="Keeling P.J."/>
            <person name="Gray M.W."/>
            <person name="Grigoriev I.V."/>
            <person name="Archibald J.M."/>
        </authorList>
    </citation>
    <scope>NUCLEOTIDE SEQUENCE</scope>
    <source>
        <strain evidence="4">CCMP2712</strain>
    </source>
</reference>
<dbReference type="Proteomes" id="UP000011087">
    <property type="component" value="Unassembled WGS sequence"/>
</dbReference>
<dbReference type="PaxDb" id="55529-EKX34496"/>
<evidence type="ECO:0000313" key="4">
    <source>
        <dbReference type="Proteomes" id="UP000011087"/>
    </source>
</evidence>
<gene>
    <name evidence="2" type="ORF">GUITHDRAFT_155719</name>
</gene>
<dbReference type="AlphaFoldDB" id="L1IDZ7"/>
<reference evidence="2 4" key="1">
    <citation type="journal article" date="2012" name="Nature">
        <title>Algal genomes reveal evolutionary mosaicism and the fate of nucleomorphs.</title>
        <authorList>
            <consortium name="DOE Joint Genome Institute"/>
            <person name="Curtis B.A."/>
            <person name="Tanifuji G."/>
            <person name="Burki F."/>
            <person name="Gruber A."/>
            <person name="Irimia M."/>
            <person name="Maruyama S."/>
            <person name="Arias M.C."/>
            <person name="Ball S.G."/>
            <person name="Gile G.H."/>
            <person name="Hirakawa Y."/>
            <person name="Hopkins J.F."/>
            <person name="Kuo A."/>
            <person name="Rensing S.A."/>
            <person name="Schmutz J."/>
            <person name="Symeonidi A."/>
            <person name="Elias M."/>
            <person name="Eveleigh R.J."/>
            <person name="Herman E.K."/>
            <person name="Klute M.J."/>
            <person name="Nakayama T."/>
            <person name="Obornik M."/>
            <person name="Reyes-Prieto A."/>
            <person name="Armbrust E.V."/>
            <person name="Aves S.J."/>
            <person name="Beiko R.G."/>
            <person name="Coutinho P."/>
            <person name="Dacks J.B."/>
            <person name="Durnford D.G."/>
            <person name="Fast N.M."/>
            <person name="Green B.R."/>
            <person name="Grisdale C.J."/>
            <person name="Hempel F."/>
            <person name="Henrissat B."/>
            <person name="Hoppner M.P."/>
            <person name="Ishida K."/>
            <person name="Kim E."/>
            <person name="Koreny L."/>
            <person name="Kroth P.G."/>
            <person name="Liu Y."/>
            <person name="Malik S.B."/>
            <person name="Maier U.G."/>
            <person name="McRose D."/>
            <person name="Mock T."/>
            <person name="Neilson J.A."/>
            <person name="Onodera N.T."/>
            <person name="Poole A.M."/>
            <person name="Pritham E.J."/>
            <person name="Richards T.A."/>
            <person name="Rocap G."/>
            <person name="Roy S.W."/>
            <person name="Sarai C."/>
            <person name="Schaack S."/>
            <person name="Shirato S."/>
            <person name="Slamovits C.H."/>
            <person name="Spencer D.F."/>
            <person name="Suzuki S."/>
            <person name="Worden A.Z."/>
            <person name="Zauner S."/>
            <person name="Barry K."/>
            <person name="Bell C."/>
            <person name="Bharti A.K."/>
            <person name="Crow J.A."/>
            <person name="Grimwood J."/>
            <person name="Kramer R."/>
            <person name="Lindquist E."/>
            <person name="Lucas S."/>
            <person name="Salamov A."/>
            <person name="McFadden G.I."/>
            <person name="Lane C.E."/>
            <person name="Keeling P.J."/>
            <person name="Gray M.W."/>
            <person name="Grigoriev I.V."/>
            <person name="Archibald J.M."/>
        </authorList>
    </citation>
    <scope>NUCLEOTIDE SEQUENCE</scope>
    <source>
        <strain evidence="2 4">CCMP2712</strain>
    </source>
</reference>
<protein>
    <submittedName>
        <fullName evidence="2 3">Uncharacterized protein</fullName>
    </submittedName>
</protein>
<organism evidence="2">
    <name type="scientific">Guillardia theta (strain CCMP2712)</name>
    <name type="common">Cryptophyte</name>
    <dbReference type="NCBI Taxonomy" id="905079"/>
    <lineage>
        <taxon>Eukaryota</taxon>
        <taxon>Cryptophyceae</taxon>
        <taxon>Pyrenomonadales</taxon>
        <taxon>Geminigeraceae</taxon>
        <taxon>Guillardia</taxon>
    </lineage>
</organism>
<dbReference type="RefSeq" id="XP_005821476.1">
    <property type="nucleotide sequence ID" value="XM_005821419.1"/>
</dbReference>
<proteinExistence type="predicted"/>
<evidence type="ECO:0000313" key="2">
    <source>
        <dbReference type="EMBL" id="EKX34496.1"/>
    </source>
</evidence>
<evidence type="ECO:0000256" key="1">
    <source>
        <dbReference type="SAM" id="MobiDB-lite"/>
    </source>
</evidence>
<name>L1IDZ7_GUITC</name>
<sequence length="74" mass="7802">MAARPKVASNDLGSRSNLLGETRAKKLAQPMKHKSVSRHNDDEISTFAAVSASFAVLAALSGVTKVSSDMRSSL</sequence>
<dbReference type="EMBL" id="JH993108">
    <property type="protein sequence ID" value="EKX34496.1"/>
    <property type="molecule type" value="Genomic_DNA"/>
</dbReference>
<feature type="region of interest" description="Disordered" evidence="1">
    <location>
        <begin position="1"/>
        <end position="40"/>
    </location>
</feature>
<dbReference type="KEGG" id="gtt:GUITHDRAFT_155719"/>
<reference evidence="3" key="3">
    <citation type="submission" date="2015-06" db="UniProtKB">
        <authorList>
            <consortium name="EnsemblProtists"/>
        </authorList>
    </citation>
    <scope>IDENTIFICATION</scope>
</reference>
<keyword evidence="4" id="KW-1185">Reference proteome</keyword>
<dbReference type="HOGENOM" id="CLU_2693008_0_0_1"/>